<protein>
    <submittedName>
        <fullName evidence="2">RNA polymerase, sigma 28 subunit, FliA/WhiG subfamily</fullName>
    </submittedName>
</protein>
<dbReference type="InterPro" id="IPR050239">
    <property type="entry name" value="Sigma-70_RNA_pol_init_factors"/>
</dbReference>
<evidence type="ECO:0000259" key="1">
    <source>
        <dbReference type="Pfam" id="PF04542"/>
    </source>
</evidence>
<dbReference type="PANTHER" id="PTHR30603:SF47">
    <property type="entry name" value="RNA POLYMERASE SIGMA FACTOR SIGD, CHLOROPLASTIC"/>
    <property type="match status" value="1"/>
</dbReference>
<dbReference type="NCBIfam" id="TIGR02937">
    <property type="entry name" value="sigma70-ECF"/>
    <property type="match status" value="1"/>
</dbReference>
<dbReference type="PANTHER" id="PTHR30603">
    <property type="entry name" value="RNA POLYMERASE SIGMA FACTOR RPO"/>
    <property type="match status" value="1"/>
</dbReference>
<organism evidence="2 3">
    <name type="scientific">Ruminococcus albus (strain ATCC 27210 / DSM 20455 / JCM 14654 / NCDO 2250 / 7)</name>
    <dbReference type="NCBI Taxonomy" id="697329"/>
    <lineage>
        <taxon>Bacteria</taxon>
        <taxon>Bacillati</taxon>
        <taxon>Bacillota</taxon>
        <taxon>Clostridia</taxon>
        <taxon>Eubacteriales</taxon>
        <taxon>Oscillospiraceae</taxon>
        <taxon>Ruminococcus</taxon>
    </lineage>
</organism>
<dbReference type="Pfam" id="PF04542">
    <property type="entry name" value="Sigma70_r2"/>
    <property type="match status" value="1"/>
</dbReference>
<dbReference type="InterPro" id="IPR007627">
    <property type="entry name" value="RNA_pol_sigma70_r2"/>
</dbReference>
<reference evidence="3" key="1">
    <citation type="journal article" date="2011" name="J. Bacteriol.">
        <title>Complete genome of the cellulolytic ruminal bacterium Ruminococcus albus 7.</title>
        <authorList>
            <person name="Suen G."/>
            <person name="Stevenson D.M."/>
            <person name="Bruce D.C."/>
            <person name="Chertkov O."/>
            <person name="Copeland A."/>
            <person name="Cheng J.F."/>
            <person name="Detter C."/>
            <person name="Detter J.C."/>
            <person name="Goodwin L.A."/>
            <person name="Han C.S."/>
            <person name="Hauser L.J."/>
            <person name="Ivanova N.N."/>
            <person name="Kyrpides N.C."/>
            <person name="Land M.L."/>
            <person name="Lapidus A."/>
            <person name="Lucas S."/>
            <person name="Ovchinnikova G."/>
            <person name="Pitluck S."/>
            <person name="Tapia R."/>
            <person name="Woyke T."/>
            <person name="Boyum J."/>
            <person name="Mead D."/>
            <person name="Weimer P.J."/>
        </authorList>
    </citation>
    <scope>NUCLEOTIDE SEQUENCE [LARGE SCALE GENOMIC DNA]</scope>
    <source>
        <strain evidence="3">ATCC 27210 / DSM 20455 / JCM 14654 / NCDO 2250 / 7</strain>
        <plasmid evidence="3">pRUMAL01</plasmid>
    </source>
</reference>
<keyword evidence="2" id="KW-0614">Plasmid</keyword>
<dbReference type="Gene3D" id="1.10.1740.10">
    <property type="match status" value="1"/>
</dbReference>
<sequence length="330" mass="37676">MITREEIIELTNEDIVRIYQDLESQFTKREKELAATVLIEKNIGLITSTLKHFTTNKRTSWDELMQAGRYGIFYAAKRYKFNEGTQFHTFAVSQIKAAILDELNKATSNSSNHYMINEKKIKMAIADIQAIKGANYYPNADEIRSCILANRGEDIPTTTIERCMVGSRQNEAQSLDDDNFNHSIPDLTATCEEIVDQQYMKSDVEKALDRLPPAERFVLIHKHGFVNGIEYSDSQIANLMNQQAMFIKMNKGKKISNFIVGKYAKNGELLISRDAKLQVYGQKVSALAKVKEEWNMETISTKAACDFCDEIGDSILRDFFDRKESMDDVI</sequence>
<dbReference type="AlphaFoldDB" id="E6UKB7"/>
<dbReference type="InterPro" id="IPR013325">
    <property type="entry name" value="RNA_pol_sigma_r2"/>
</dbReference>
<dbReference type="HOGENOM" id="CLU_841692_0_0_9"/>
<dbReference type="eggNOG" id="COG0568">
    <property type="taxonomic scope" value="Bacteria"/>
</dbReference>
<evidence type="ECO:0000313" key="2">
    <source>
        <dbReference type="EMBL" id="ADU24113.1"/>
    </source>
</evidence>
<dbReference type="SUPFAM" id="SSF88946">
    <property type="entry name" value="Sigma2 domain of RNA polymerase sigma factors"/>
    <property type="match status" value="1"/>
</dbReference>
<dbReference type="GO" id="GO:0003700">
    <property type="term" value="F:DNA-binding transcription factor activity"/>
    <property type="evidence" value="ECO:0007669"/>
    <property type="project" value="InterPro"/>
</dbReference>
<dbReference type="InterPro" id="IPR013324">
    <property type="entry name" value="RNA_pol_sigma_r3/r4-like"/>
</dbReference>
<dbReference type="SUPFAM" id="SSF88659">
    <property type="entry name" value="Sigma3 and sigma4 domains of RNA polymerase sigma factors"/>
    <property type="match status" value="1"/>
</dbReference>
<dbReference type="GO" id="GO:0006352">
    <property type="term" value="P:DNA-templated transcription initiation"/>
    <property type="evidence" value="ECO:0007669"/>
    <property type="project" value="InterPro"/>
</dbReference>
<accession>E6UKB7</accession>
<dbReference type="InterPro" id="IPR014284">
    <property type="entry name" value="RNA_pol_sigma-70_dom"/>
</dbReference>
<evidence type="ECO:0000313" key="3">
    <source>
        <dbReference type="Proteomes" id="UP000006919"/>
    </source>
</evidence>
<dbReference type="Proteomes" id="UP000006919">
    <property type="component" value="Plasmid pRUMAL01"/>
</dbReference>
<name>E6UKB7_RUMA7</name>
<feature type="domain" description="RNA polymerase sigma-70 region 2" evidence="1">
    <location>
        <begin position="38"/>
        <end position="107"/>
    </location>
</feature>
<dbReference type="RefSeq" id="WP_013483659.1">
    <property type="nucleotide sequence ID" value="NC_014824.1"/>
</dbReference>
<dbReference type="KEGG" id="ral:Rumal_3675"/>
<gene>
    <name evidence="2" type="ordered locus">Rumal_3675</name>
</gene>
<proteinExistence type="predicted"/>
<dbReference type="EMBL" id="CP002404">
    <property type="protein sequence ID" value="ADU24113.1"/>
    <property type="molecule type" value="Genomic_DNA"/>
</dbReference>
<geneLocation type="plasmid" evidence="2 3">
    <name>pRUMAL01</name>
</geneLocation>